<name>A0A2K9DVU0_9MICO</name>
<dbReference type="Proteomes" id="UP000233276">
    <property type="component" value="Chromosome"/>
</dbReference>
<gene>
    <name evidence="1" type="ORF">CXR34_04270</name>
</gene>
<evidence type="ECO:0000313" key="1">
    <source>
        <dbReference type="EMBL" id="AUG28763.1"/>
    </source>
</evidence>
<sequence length="62" mass="7209">MQIVHFICDRCHRHEIEDDVLDWTQTKDGRDLCPGCVFPFPRIPERSMWEGPLVVTRPGGSE</sequence>
<organism evidence="1 2">
    <name type="scientific">Microbacterium hominis</name>
    <dbReference type="NCBI Taxonomy" id="162426"/>
    <lineage>
        <taxon>Bacteria</taxon>
        <taxon>Bacillati</taxon>
        <taxon>Actinomycetota</taxon>
        <taxon>Actinomycetes</taxon>
        <taxon>Micrococcales</taxon>
        <taxon>Microbacteriaceae</taxon>
        <taxon>Microbacterium</taxon>
    </lineage>
</organism>
<accession>A0A2K9DVU0</accession>
<evidence type="ECO:0000313" key="2">
    <source>
        <dbReference type="Proteomes" id="UP000233276"/>
    </source>
</evidence>
<reference evidence="1 2" key="1">
    <citation type="submission" date="2017-12" db="EMBL/GenBank/DDBJ databases">
        <title>Isolation and characterization of estrogens degradatiion strain Microbacterium hominis SJTG1.</title>
        <authorList>
            <person name="Xiong W."/>
            <person name="Yin C."/>
            <person name="Zheng D."/>
            <person name="Liang R."/>
        </authorList>
    </citation>
    <scope>NUCLEOTIDE SEQUENCE [LARGE SCALE GENOMIC DNA]</scope>
    <source>
        <strain evidence="1 2">SJTG1</strain>
    </source>
</reference>
<dbReference type="KEGG" id="mhos:CXR34_04270"/>
<dbReference type="EMBL" id="CP025299">
    <property type="protein sequence ID" value="AUG28763.1"/>
    <property type="molecule type" value="Genomic_DNA"/>
</dbReference>
<protein>
    <submittedName>
        <fullName evidence="1">Uncharacterized protein</fullName>
    </submittedName>
</protein>
<proteinExistence type="predicted"/>
<dbReference type="AlphaFoldDB" id="A0A2K9DVU0"/>